<accession>A0ABS0LS98</accession>
<dbReference type="Proteomes" id="UP000721415">
    <property type="component" value="Unassembled WGS sequence"/>
</dbReference>
<gene>
    <name evidence="5" type="ORF">HZY91_07990</name>
</gene>
<sequence length="514" mass="59121">MKKIRLLVTSDTHAQWHQHPEDLNYSLKDTANLLKKLQKECSLPTLQFDLGDFIQGSAMATYTSQIEHSAEVYARAMNDLHYNYQIIGNHEFNFGLPYQASALDKLQANILCANILDTKTRQPFIGKAYDLIELAGIKVGIVGLTTHYIPNWELPQHYQGLEFIDAFESAKFYVKLLRPKVDLLIVAYHGGFERDLSTGEPLEVLTGENQAYQMITQLPEIDILLTGHQHRLICQPFKNSFVLQPGYGGEVVGEVVVDFETRLNVSYKGRLCSFREEAEEIELSSVEPEYSKSKKWLNEILGYAPIQMMSEDSHQARIIGHPFVEHINYLMLKYTNCDFAGISLLNDHFVEFQGPISREKLLTIYPFYNQIAIVELTGEEIYAVMEHNMAYFIEDEHRAIQVNPNYLFPKTKHYNYDLYSGFLCKVKLSENIGNRVVEIIDEQTQKPLILNQNYRLAVTQYRAVGGGDYQAFTPDKILTITDMDVASLIEKGLDELSNLEWHHINSKYMHLKWL</sequence>
<dbReference type="Pfam" id="PF00149">
    <property type="entry name" value="Metallophos"/>
    <property type="match status" value="1"/>
</dbReference>
<dbReference type="InterPro" id="IPR006179">
    <property type="entry name" value="5_nucleotidase/apyrase"/>
</dbReference>
<evidence type="ECO:0000259" key="4">
    <source>
        <dbReference type="Pfam" id="PF02872"/>
    </source>
</evidence>
<dbReference type="InterPro" id="IPR004843">
    <property type="entry name" value="Calcineurin-like_PHP"/>
</dbReference>
<organism evidence="5 6">
    <name type="scientific">Facklamia lactis</name>
    <dbReference type="NCBI Taxonomy" id="2749967"/>
    <lineage>
        <taxon>Bacteria</taxon>
        <taxon>Bacillati</taxon>
        <taxon>Bacillota</taxon>
        <taxon>Bacilli</taxon>
        <taxon>Lactobacillales</taxon>
        <taxon>Aerococcaceae</taxon>
        <taxon>Facklamia</taxon>
    </lineage>
</organism>
<dbReference type="InterPro" id="IPR036907">
    <property type="entry name" value="5'-Nucleotdase_C_sf"/>
</dbReference>
<keyword evidence="2" id="KW-0547">Nucleotide-binding</keyword>
<keyword evidence="6" id="KW-1185">Reference proteome</keyword>
<dbReference type="PRINTS" id="PR01607">
    <property type="entry name" value="APYRASEFAMLY"/>
</dbReference>
<dbReference type="Gene3D" id="3.60.21.10">
    <property type="match status" value="1"/>
</dbReference>
<proteinExistence type="inferred from homology"/>
<dbReference type="EMBL" id="JACBXQ010000004">
    <property type="protein sequence ID" value="MBG9986837.1"/>
    <property type="molecule type" value="Genomic_DNA"/>
</dbReference>
<dbReference type="SUPFAM" id="SSF56300">
    <property type="entry name" value="Metallo-dependent phosphatases"/>
    <property type="match status" value="1"/>
</dbReference>
<dbReference type="Gene3D" id="3.90.780.10">
    <property type="entry name" value="5'-Nucleotidase, C-terminal domain"/>
    <property type="match status" value="1"/>
</dbReference>
<dbReference type="InterPro" id="IPR006146">
    <property type="entry name" value="5'-Nucleotdase_CS"/>
</dbReference>
<evidence type="ECO:0000256" key="1">
    <source>
        <dbReference type="ARBA" id="ARBA00022729"/>
    </source>
</evidence>
<comment type="similarity">
    <text evidence="2">Belongs to the 5'-nucleotidase family.</text>
</comment>
<reference evidence="5 6" key="1">
    <citation type="submission" date="2020-07" db="EMBL/GenBank/DDBJ databases">
        <title>Facklamia lactis sp. nov., isolated from raw milk.</title>
        <authorList>
            <person name="Doll E.V."/>
            <person name="Huptas C."/>
            <person name="Staib L."/>
            <person name="Wenning M."/>
            <person name="Scherer S."/>
        </authorList>
    </citation>
    <scope>NUCLEOTIDE SEQUENCE [LARGE SCALE GENOMIC DNA]</scope>
    <source>
        <strain evidence="5 6">DSM 111018</strain>
    </source>
</reference>
<dbReference type="PROSITE" id="PS00786">
    <property type="entry name" value="5_NUCLEOTIDASE_2"/>
    <property type="match status" value="1"/>
</dbReference>
<comment type="caution">
    <text evidence="5">The sequence shown here is derived from an EMBL/GenBank/DDBJ whole genome shotgun (WGS) entry which is preliminary data.</text>
</comment>
<name>A0ABS0LS98_9LACT</name>
<dbReference type="PANTHER" id="PTHR11575">
    <property type="entry name" value="5'-NUCLEOTIDASE-RELATED"/>
    <property type="match status" value="1"/>
</dbReference>
<feature type="domain" description="Calcineurin-like phosphoesterase" evidence="3">
    <location>
        <begin position="4"/>
        <end position="231"/>
    </location>
</feature>
<evidence type="ECO:0000259" key="3">
    <source>
        <dbReference type="Pfam" id="PF00149"/>
    </source>
</evidence>
<keyword evidence="2" id="KW-0378">Hydrolase</keyword>
<dbReference type="Pfam" id="PF02872">
    <property type="entry name" value="5_nucleotid_C"/>
    <property type="match status" value="1"/>
</dbReference>
<evidence type="ECO:0000313" key="6">
    <source>
        <dbReference type="Proteomes" id="UP000721415"/>
    </source>
</evidence>
<protein>
    <submittedName>
        <fullName evidence="5">Bifunctional metallophosphatase/5'-nucleotidase</fullName>
    </submittedName>
</protein>
<evidence type="ECO:0000313" key="5">
    <source>
        <dbReference type="EMBL" id="MBG9986837.1"/>
    </source>
</evidence>
<dbReference type="InterPro" id="IPR029052">
    <property type="entry name" value="Metallo-depent_PP-like"/>
</dbReference>
<evidence type="ECO:0000256" key="2">
    <source>
        <dbReference type="RuleBase" id="RU362119"/>
    </source>
</evidence>
<dbReference type="RefSeq" id="WP_197115747.1">
    <property type="nucleotide sequence ID" value="NZ_JACBXQ010000004.1"/>
</dbReference>
<dbReference type="SUPFAM" id="SSF55816">
    <property type="entry name" value="5'-nucleotidase (syn. UDP-sugar hydrolase), C-terminal domain"/>
    <property type="match status" value="1"/>
</dbReference>
<dbReference type="InterPro" id="IPR008334">
    <property type="entry name" value="5'-Nucleotdase_C"/>
</dbReference>
<feature type="domain" description="5'-Nucleotidase C-terminal" evidence="4">
    <location>
        <begin position="320"/>
        <end position="473"/>
    </location>
</feature>
<keyword evidence="1" id="KW-0732">Signal</keyword>
<dbReference type="PANTHER" id="PTHR11575:SF6">
    <property type="entry name" value="2',3'-CYCLIC-NUCLEOTIDE 2'-PHOSPHODIESTERASE_3'-NUCLEOTIDASE"/>
    <property type="match status" value="1"/>
</dbReference>